<evidence type="ECO:0000313" key="2">
    <source>
        <dbReference type="Proteomes" id="UP000887565"/>
    </source>
</evidence>
<dbReference type="Proteomes" id="UP000887565">
    <property type="component" value="Unplaced"/>
</dbReference>
<sequence>MGRSAVLILAFVALRTLRALATALANCSRHILDHIARRITGESAECAHLYMVGGVLPEQVFQTNEEA</sequence>
<organism evidence="2 3">
    <name type="scientific">Romanomermis culicivorax</name>
    <name type="common">Nematode worm</name>
    <dbReference type="NCBI Taxonomy" id="13658"/>
    <lineage>
        <taxon>Eukaryota</taxon>
        <taxon>Metazoa</taxon>
        <taxon>Ecdysozoa</taxon>
        <taxon>Nematoda</taxon>
        <taxon>Enoplea</taxon>
        <taxon>Dorylaimia</taxon>
        <taxon>Mermithida</taxon>
        <taxon>Mermithoidea</taxon>
        <taxon>Mermithidae</taxon>
        <taxon>Romanomermis</taxon>
    </lineage>
</organism>
<accession>A0A915J6X1</accession>
<reference evidence="3" key="1">
    <citation type="submission" date="2022-11" db="UniProtKB">
        <authorList>
            <consortium name="WormBaseParasite"/>
        </authorList>
    </citation>
    <scope>IDENTIFICATION</scope>
</reference>
<dbReference type="AlphaFoldDB" id="A0A915J6X1"/>
<feature type="chain" id="PRO_5037493646" evidence="1">
    <location>
        <begin position="22"/>
        <end position="67"/>
    </location>
</feature>
<proteinExistence type="predicted"/>
<protein>
    <submittedName>
        <fullName evidence="3">Secreted protein</fullName>
    </submittedName>
</protein>
<keyword evidence="2" id="KW-1185">Reference proteome</keyword>
<dbReference type="WBParaSite" id="nRc.2.0.1.t21885-RA">
    <property type="protein sequence ID" value="nRc.2.0.1.t21885-RA"/>
    <property type="gene ID" value="nRc.2.0.1.g21885"/>
</dbReference>
<evidence type="ECO:0000256" key="1">
    <source>
        <dbReference type="SAM" id="SignalP"/>
    </source>
</evidence>
<keyword evidence="1" id="KW-0732">Signal</keyword>
<name>A0A915J6X1_ROMCU</name>
<evidence type="ECO:0000313" key="3">
    <source>
        <dbReference type="WBParaSite" id="nRc.2.0.1.t21885-RA"/>
    </source>
</evidence>
<feature type="signal peptide" evidence="1">
    <location>
        <begin position="1"/>
        <end position="21"/>
    </location>
</feature>